<dbReference type="InterPro" id="IPR001128">
    <property type="entry name" value="Cyt_P450"/>
</dbReference>
<keyword evidence="3 7" id="KW-0479">Metal-binding</keyword>
<dbReference type="FunFam" id="1.10.630.10:FF:000018">
    <property type="entry name" value="Cytochrome P450 monooxygenase"/>
    <property type="match status" value="1"/>
</dbReference>
<keyword evidence="5 7" id="KW-0408">Iron</keyword>
<dbReference type="RefSeq" id="WP_190849320.1">
    <property type="nucleotide sequence ID" value="NZ_AP023440.1"/>
</dbReference>
<dbReference type="SUPFAM" id="SSF48264">
    <property type="entry name" value="Cytochrome P450"/>
    <property type="match status" value="1"/>
</dbReference>
<protein>
    <submittedName>
        <fullName evidence="8">Cytochrome P450</fullName>
    </submittedName>
</protein>
<evidence type="ECO:0000256" key="6">
    <source>
        <dbReference type="ARBA" id="ARBA00023033"/>
    </source>
</evidence>
<evidence type="ECO:0000256" key="7">
    <source>
        <dbReference type="RuleBase" id="RU000461"/>
    </source>
</evidence>
<keyword evidence="6 7" id="KW-0503">Monooxygenase</keyword>
<dbReference type="Gene3D" id="1.10.630.10">
    <property type="entry name" value="Cytochrome P450"/>
    <property type="match status" value="1"/>
</dbReference>
<dbReference type="InterPro" id="IPR036396">
    <property type="entry name" value="Cyt_P450_sf"/>
</dbReference>
<accession>A0A7G1NW35</accession>
<evidence type="ECO:0000313" key="9">
    <source>
        <dbReference type="Proteomes" id="UP000516444"/>
    </source>
</evidence>
<name>A0A7G1NW35_9ACTN</name>
<dbReference type="Pfam" id="PF00067">
    <property type="entry name" value="p450"/>
    <property type="match status" value="1"/>
</dbReference>
<dbReference type="GO" id="GO:0004497">
    <property type="term" value="F:monooxygenase activity"/>
    <property type="evidence" value="ECO:0007669"/>
    <property type="project" value="UniProtKB-KW"/>
</dbReference>
<dbReference type="AlphaFoldDB" id="A0A7G1NW35"/>
<evidence type="ECO:0000256" key="3">
    <source>
        <dbReference type="ARBA" id="ARBA00022723"/>
    </source>
</evidence>
<dbReference type="PROSITE" id="PS00086">
    <property type="entry name" value="CYTOCHROME_P450"/>
    <property type="match status" value="1"/>
</dbReference>
<evidence type="ECO:0000256" key="4">
    <source>
        <dbReference type="ARBA" id="ARBA00023002"/>
    </source>
</evidence>
<evidence type="ECO:0000256" key="5">
    <source>
        <dbReference type="ARBA" id="ARBA00023004"/>
    </source>
</evidence>
<sequence length="401" mass="43736">MQAGPVVDLRKLGASFTRDPYPVYAELRAAGPVHRVLDPGGEEVWLVVGHEACRTAFTDPRLSRDWRKSGTMGQIINTRADQPALAHMLMSDPPDHTRLRRLVAKEFTPRRVDALAPRVQEIADELLDTMLAAEERRADLVASFAFPLPMTVICELLGVPTLDRDAFRGWSNEMVARTSPEAESAAYDAMAAYLAELVAAKRAQPADDLLSAMIHAVDEGGDRLSPDELIGMSVLLLIAGHETTVNLIGNGMRALFAHPDQLAALRAGTGLLDGAIEEMLRYDGPVETCTDRLALTDVEMGAVTVPAGSTVLIAMADADRDAERFQHPDSFDIRRDARGHIAFGHGLHYCLGAPLARLEGRIAIRTLLARCPDLAQDADETGLPWIPGLLIRGVRELPVRW</sequence>
<dbReference type="PANTHER" id="PTHR46696:SF1">
    <property type="entry name" value="CYTOCHROME P450 YJIB-RELATED"/>
    <property type="match status" value="1"/>
</dbReference>
<dbReference type="InterPro" id="IPR017972">
    <property type="entry name" value="Cyt_P450_CS"/>
</dbReference>
<keyword evidence="4 7" id="KW-0560">Oxidoreductase</keyword>
<dbReference type="GO" id="GO:0016705">
    <property type="term" value="F:oxidoreductase activity, acting on paired donors, with incorporation or reduction of molecular oxygen"/>
    <property type="evidence" value="ECO:0007669"/>
    <property type="project" value="InterPro"/>
</dbReference>
<reference evidence="8 9" key="1">
    <citation type="journal article" date="2014" name="Int. J. Syst. Evol. Microbiol.">
        <title>Complete genome sequence of Corynebacterium casei LMG S-19264T (=DSM 44701T), isolated from a smear-ripened cheese.</title>
        <authorList>
            <consortium name="US DOE Joint Genome Institute (JGI-PGF)"/>
            <person name="Walter F."/>
            <person name="Albersmeier A."/>
            <person name="Kalinowski J."/>
            <person name="Ruckert C."/>
        </authorList>
    </citation>
    <scope>NUCLEOTIDE SEQUENCE [LARGE SCALE GENOMIC DNA]</scope>
    <source>
        <strain evidence="8 9">JCM 4677</strain>
    </source>
</reference>
<dbReference type="EMBL" id="AP023440">
    <property type="protein sequence ID" value="BCL25797.1"/>
    <property type="molecule type" value="Genomic_DNA"/>
</dbReference>
<evidence type="ECO:0000313" key="8">
    <source>
        <dbReference type="EMBL" id="BCL25797.1"/>
    </source>
</evidence>
<keyword evidence="9" id="KW-1185">Reference proteome</keyword>
<dbReference type="InterPro" id="IPR002397">
    <property type="entry name" value="Cyt_P450_B"/>
</dbReference>
<dbReference type="KEGG" id="sgm:GCM10017557_06560"/>
<dbReference type="GO" id="GO:0005506">
    <property type="term" value="F:iron ion binding"/>
    <property type="evidence" value="ECO:0007669"/>
    <property type="project" value="InterPro"/>
</dbReference>
<dbReference type="Proteomes" id="UP000516444">
    <property type="component" value="Chromosome"/>
</dbReference>
<proteinExistence type="inferred from homology"/>
<gene>
    <name evidence="8" type="ORF">GCM10017557_06560</name>
</gene>
<dbReference type="GO" id="GO:0020037">
    <property type="term" value="F:heme binding"/>
    <property type="evidence" value="ECO:0007669"/>
    <property type="project" value="InterPro"/>
</dbReference>
<keyword evidence="2 7" id="KW-0349">Heme</keyword>
<dbReference type="PANTHER" id="PTHR46696">
    <property type="entry name" value="P450, PUTATIVE (EUROFUNG)-RELATED"/>
    <property type="match status" value="1"/>
</dbReference>
<dbReference type="PRINTS" id="PR00359">
    <property type="entry name" value="BP450"/>
</dbReference>
<comment type="similarity">
    <text evidence="1 7">Belongs to the cytochrome P450 family.</text>
</comment>
<evidence type="ECO:0000256" key="2">
    <source>
        <dbReference type="ARBA" id="ARBA00022617"/>
    </source>
</evidence>
<evidence type="ECO:0000256" key="1">
    <source>
        <dbReference type="ARBA" id="ARBA00010617"/>
    </source>
</evidence>
<organism evidence="8 9">
    <name type="scientific">Streptomyces aurantiacus</name>
    <dbReference type="NCBI Taxonomy" id="47760"/>
    <lineage>
        <taxon>Bacteria</taxon>
        <taxon>Bacillati</taxon>
        <taxon>Actinomycetota</taxon>
        <taxon>Actinomycetes</taxon>
        <taxon>Kitasatosporales</taxon>
        <taxon>Streptomycetaceae</taxon>
        <taxon>Streptomyces</taxon>
        <taxon>Streptomyces aurantiacus group</taxon>
    </lineage>
</organism>
<dbReference type="CDD" id="cd11029">
    <property type="entry name" value="CYP107-like"/>
    <property type="match status" value="1"/>
</dbReference>